<sequence>MKGIPVTLLFIAAALDAVISFSVQKHANFANAIDIHQFHWLTDATLMERIPDKETLFFEFAEVDVLPQNFTDRFEKCIRVSFTFGSVKIIHIIPKLRDIELFDTSTENVIIGRGKHYRLENFKCNYAKLTSIPDNISQLKKMKNLDLSSNLIQTVQLDHLNGLDHLETLYLFNNKIKRIFNHRSVSLASLTDLHLEGNQLKHLDVCSWNMPKLSNLGIAQNNLTHFAINHFRALKELLMDENPLNCAWGNKLLQVKSDINIKRKLTCVENSEGVFELDCPSRIDQLRQQISTQIEDSSREIDHLKQQNPNFDFRLAQIEGTILNNSEQFAIIAQKSKRWKRCWKILSERSSNSKMSQMT</sequence>
<evidence type="ECO:0000313" key="4">
    <source>
        <dbReference type="EnsemblMetazoa" id="AALFPA23_015469.P22496"/>
    </source>
</evidence>
<evidence type="ECO:0000256" key="1">
    <source>
        <dbReference type="ARBA" id="ARBA00022614"/>
    </source>
</evidence>
<dbReference type="GeneID" id="134287300"/>
<dbReference type="InterPro" id="IPR050333">
    <property type="entry name" value="SLRP"/>
</dbReference>
<organism evidence="4 5">
    <name type="scientific">Aedes albopictus</name>
    <name type="common">Asian tiger mosquito</name>
    <name type="synonym">Stegomyia albopicta</name>
    <dbReference type="NCBI Taxonomy" id="7160"/>
    <lineage>
        <taxon>Eukaryota</taxon>
        <taxon>Metazoa</taxon>
        <taxon>Ecdysozoa</taxon>
        <taxon>Arthropoda</taxon>
        <taxon>Hexapoda</taxon>
        <taxon>Insecta</taxon>
        <taxon>Pterygota</taxon>
        <taxon>Neoptera</taxon>
        <taxon>Endopterygota</taxon>
        <taxon>Diptera</taxon>
        <taxon>Nematocera</taxon>
        <taxon>Culicoidea</taxon>
        <taxon>Culicidae</taxon>
        <taxon>Culicinae</taxon>
        <taxon>Aedini</taxon>
        <taxon>Aedes</taxon>
        <taxon>Stegomyia</taxon>
    </lineage>
</organism>
<dbReference type="Pfam" id="PF13855">
    <property type="entry name" value="LRR_8"/>
    <property type="match status" value="1"/>
</dbReference>
<keyword evidence="1" id="KW-0433">Leucine-rich repeat</keyword>
<dbReference type="PROSITE" id="PS51450">
    <property type="entry name" value="LRR"/>
    <property type="match status" value="1"/>
</dbReference>
<dbReference type="Proteomes" id="UP000069940">
    <property type="component" value="Unassembled WGS sequence"/>
</dbReference>
<keyword evidence="5" id="KW-1185">Reference proteome</keyword>
<evidence type="ECO:0000313" key="5">
    <source>
        <dbReference type="Proteomes" id="UP000069940"/>
    </source>
</evidence>
<protein>
    <submittedName>
        <fullName evidence="4">Uncharacterized protein</fullName>
    </submittedName>
</protein>
<proteinExistence type="predicted"/>
<feature type="signal peptide" evidence="3">
    <location>
        <begin position="1"/>
        <end position="20"/>
    </location>
</feature>
<dbReference type="PANTHER" id="PTHR45712">
    <property type="entry name" value="AGAP008170-PA"/>
    <property type="match status" value="1"/>
</dbReference>
<dbReference type="PANTHER" id="PTHR45712:SF22">
    <property type="entry name" value="INSULIN-LIKE GROWTH FACTOR-BINDING PROTEIN COMPLEX ACID LABILE SUBUNIT"/>
    <property type="match status" value="1"/>
</dbReference>
<dbReference type="Gene3D" id="3.80.10.10">
    <property type="entry name" value="Ribonuclease Inhibitor"/>
    <property type="match status" value="1"/>
</dbReference>
<dbReference type="EnsemblMetazoa" id="AALFPA23_015469.R22496">
    <property type="protein sequence ID" value="AALFPA23_015469.P22496"/>
    <property type="gene ID" value="AALFPA23_015469"/>
</dbReference>
<keyword evidence="2" id="KW-0677">Repeat</keyword>
<evidence type="ECO:0000256" key="2">
    <source>
        <dbReference type="ARBA" id="ARBA00022737"/>
    </source>
</evidence>
<feature type="chain" id="PRO_5047237061" evidence="3">
    <location>
        <begin position="21"/>
        <end position="359"/>
    </location>
</feature>
<dbReference type="InterPro" id="IPR003591">
    <property type="entry name" value="Leu-rich_rpt_typical-subtyp"/>
</dbReference>
<dbReference type="SUPFAM" id="SSF52058">
    <property type="entry name" value="L domain-like"/>
    <property type="match status" value="1"/>
</dbReference>
<dbReference type="RefSeq" id="XP_062704937.1">
    <property type="nucleotide sequence ID" value="XM_062848953.1"/>
</dbReference>
<reference evidence="5" key="1">
    <citation type="journal article" date="2015" name="Proc. Natl. Acad. Sci. U.S.A.">
        <title>Genome sequence of the Asian Tiger mosquito, Aedes albopictus, reveals insights into its biology, genetics, and evolution.</title>
        <authorList>
            <person name="Chen X.G."/>
            <person name="Jiang X."/>
            <person name="Gu J."/>
            <person name="Xu M."/>
            <person name="Wu Y."/>
            <person name="Deng Y."/>
            <person name="Zhang C."/>
            <person name="Bonizzoni M."/>
            <person name="Dermauw W."/>
            <person name="Vontas J."/>
            <person name="Armbruster P."/>
            <person name="Huang X."/>
            <person name="Yang Y."/>
            <person name="Zhang H."/>
            <person name="He W."/>
            <person name="Peng H."/>
            <person name="Liu Y."/>
            <person name="Wu K."/>
            <person name="Chen J."/>
            <person name="Lirakis M."/>
            <person name="Topalis P."/>
            <person name="Van Leeuwen T."/>
            <person name="Hall A.B."/>
            <person name="Jiang X."/>
            <person name="Thorpe C."/>
            <person name="Mueller R.L."/>
            <person name="Sun C."/>
            <person name="Waterhouse R.M."/>
            <person name="Yan G."/>
            <person name="Tu Z.J."/>
            <person name="Fang X."/>
            <person name="James A.A."/>
        </authorList>
    </citation>
    <scope>NUCLEOTIDE SEQUENCE [LARGE SCALE GENOMIC DNA]</scope>
    <source>
        <strain evidence="5">Foshan</strain>
    </source>
</reference>
<keyword evidence="3" id="KW-0732">Signal</keyword>
<accession>A0ABM1Z6A3</accession>
<dbReference type="SMART" id="SM00369">
    <property type="entry name" value="LRR_TYP"/>
    <property type="match status" value="3"/>
</dbReference>
<evidence type="ECO:0000256" key="3">
    <source>
        <dbReference type="SAM" id="SignalP"/>
    </source>
</evidence>
<reference evidence="4" key="2">
    <citation type="submission" date="2025-05" db="UniProtKB">
        <authorList>
            <consortium name="EnsemblMetazoa"/>
        </authorList>
    </citation>
    <scope>IDENTIFICATION</scope>
    <source>
        <strain evidence="4">Foshan</strain>
    </source>
</reference>
<dbReference type="InterPro" id="IPR032675">
    <property type="entry name" value="LRR_dom_sf"/>
</dbReference>
<name>A0ABM1Z6A3_AEDAL</name>
<dbReference type="InterPro" id="IPR001611">
    <property type="entry name" value="Leu-rich_rpt"/>
</dbReference>